<accession>A0A3P7IX97</accession>
<gene>
    <name evidence="1" type="ORF">SVUK_LOCUS12728</name>
</gene>
<evidence type="ECO:0000313" key="2">
    <source>
        <dbReference type="Proteomes" id="UP000270094"/>
    </source>
</evidence>
<proteinExistence type="predicted"/>
<organism evidence="1 2">
    <name type="scientific">Strongylus vulgaris</name>
    <name type="common">Blood worm</name>
    <dbReference type="NCBI Taxonomy" id="40348"/>
    <lineage>
        <taxon>Eukaryota</taxon>
        <taxon>Metazoa</taxon>
        <taxon>Ecdysozoa</taxon>
        <taxon>Nematoda</taxon>
        <taxon>Chromadorea</taxon>
        <taxon>Rhabditida</taxon>
        <taxon>Rhabditina</taxon>
        <taxon>Rhabditomorpha</taxon>
        <taxon>Strongyloidea</taxon>
        <taxon>Strongylidae</taxon>
        <taxon>Strongylus</taxon>
    </lineage>
</organism>
<reference evidence="1 2" key="1">
    <citation type="submission" date="2018-11" db="EMBL/GenBank/DDBJ databases">
        <authorList>
            <consortium name="Pathogen Informatics"/>
        </authorList>
    </citation>
    <scope>NUCLEOTIDE SEQUENCE [LARGE SCALE GENOMIC DNA]</scope>
</reference>
<name>A0A3P7IX97_STRVU</name>
<dbReference type="EMBL" id="UYYB01099968">
    <property type="protein sequence ID" value="VDM77730.1"/>
    <property type="molecule type" value="Genomic_DNA"/>
</dbReference>
<dbReference type="AlphaFoldDB" id="A0A3P7IX97"/>
<evidence type="ECO:0000313" key="1">
    <source>
        <dbReference type="EMBL" id="VDM77730.1"/>
    </source>
</evidence>
<protein>
    <submittedName>
        <fullName evidence="1">Uncharacterized protein</fullName>
    </submittedName>
</protein>
<dbReference type="Proteomes" id="UP000270094">
    <property type="component" value="Unassembled WGS sequence"/>
</dbReference>
<keyword evidence="2" id="KW-1185">Reference proteome</keyword>
<sequence>MKTTLGQTRDLQILEQAIKDLWKEEPADG</sequence>